<sequence>MSKITWNVDPMHSEVQFKVKHLVISTVTGSFKSFNGRAVTEGEQFENAAIDFTIDVDSVDTGQPGRDEHLRNTDFFETATYPQFHFKSTTFTKIKGALYKLTGNLTIKGITKEVELEAEYGGTERDPWGNTKVGFEVTGTIDRKDFNVTFNSLTETGGLALGENIKIIANIQLAKEVVNEAVAA</sequence>
<evidence type="ECO:0000259" key="1">
    <source>
        <dbReference type="SMART" id="SM00867"/>
    </source>
</evidence>
<accession>A0A9X1TTH4</accession>
<dbReference type="Pfam" id="PF04264">
    <property type="entry name" value="YceI"/>
    <property type="match status" value="1"/>
</dbReference>
<dbReference type="Gene3D" id="2.40.128.110">
    <property type="entry name" value="Lipid/polyisoprenoid-binding, YceI-like"/>
    <property type="match status" value="1"/>
</dbReference>
<dbReference type="RefSeq" id="WP_235178034.1">
    <property type="nucleotide sequence ID" value="NZ_JAKFFV010000007.1"/>
</dbReference>
<dbReference type="SMART" id="SM00867">
    <property type="entry name" value="YceI"/>
    <property type="match status" value="1"/>
</dbReference>
<evidence type="ECO:0000313" key="2">
    <source>
        <dbReference type="EMBL" id="MCF2499135.1"/>
    </source>
</evidence>
<dbReference type="InterPro" id="IPR036761">
    <property type="entry name" value="TTHA0802/YceI-like_sf"/>
</dbReference>
<gene>
    <name evidence="2" type="ORF">L0661_12505</name>
</gene>
<name>A0A9X1TTH4_9BACT</name>
<dbReference type="SUPFAM" id="SSF101874">
    <property type="entry name" value="YceI-like"/>
    <property type="match status" value="1"/>
</dbReference>
<dbReference type="AlphaFoldDB" id="A0A9X1TTH4"/>
<protein>
    <submittedName>
        <fullName evidence="2">YceI family protein</fullName>
    </submittedName>
</protein>
<dbReference type="InterPro" id="IPR007372">
    <property type="entry name" value="Lipid/polyisoprenoid-bd_YceI"/>
</dbReference>
<feature type="domain" description="Lipid/polyisoprenoid-binding YceI-like" evidence="1">
    <location>
        <begin position="5"/>
        <end position="174"/>
    </location>
</feature>
<dbReference type="Proteomes" id="UP001139411">
    <property type="component" value="Unassembled WGS sequence"/>
</dbReference>
<reference evidence="2" key="1">
    <citation type="submission" date="2022-01" db="EMBL/GenBank/DDBJ databases">
        <title>Novel species in genus Dyadobacter.</title>
        <authorList>
            <person name="Ma C."/>
        </authorList>
    </citation>
    <scope>NUCLEOTIDE SEQUENCE</scope>
    <source>
        <strain evidence="2">CY357</strain>
    </source>
</reference>
<dbReference type="PANTHER" id="PTHR34406:SF1">
    <property type="entry name" value="PROTEIN YCEI"/>
    <property type="match status" value="1"/>
</dbReference>
<comment type="caution">
    <text evidence="2">The sequence shown here is derived from an EMBL/GenBank/DDBJ whole genome shotgun (WGS) entry which is preliminary data.</text>
</comment>
<dbReference type="PANTHER" id="PTHR34406">
    <property type="entry name" value="PROTEIN YCEI"/>
    <property type="match status" value="1"/>
</dbReference>
<evidence type="ECO:0000313" key="3">
    <source>
        <dbReference type="Proteomes" id="UP001139411"/>
    </source>
</evidence>
<dbReference type="EMBL" id="JAKFFV010000007">
    <property type="protein sequence ID" value="MCF2499135.1"/>
    <property type="molecule type" value="Genomic_DNA"/>
</dbReference>
<proteinExistence type="predicted"/>
<organism evidence="2 3">
    <name type="scientific">Dyadobacter chenhuakuii</name>
    <dbReference type="NCBI Taxonomy" id="2909339"/>
    <lineage>
        <taxon>Bacteria</taxon>
        <taxon>Pseudomonadati</taxon>
        <taxon>Bacteroidota</taxon>
        <taxon>Cytophagia</taxon>
        <taxon>Cytophagales</taxon>
        <taxon>Spirosomataceae</taxon>
        <taxon>Dyadobacter</taxon>
    </lineage>
</organism>